<dbReference type="Proteomes" id="UP000095286">
    <property type="component" value="Unplaced"/>
</dbReference>
<name>A0AC35U152_9BILA</name>
<organism evidence="1 2">
    <name type="scientific">Rhabditophanes sp. KR3021</name>
    <dbReference type="NCBI Taxonomy" id="114890"/>
    <lineage>
        <taxon>Eukaryota</taxon>
        <taxon>Metazoa</taxon>
        <taxon>Ecdysozoa</taxon>
        <taxon>Nematoda</taxon>
        <taxon>Chromadorea</taxon>
        <taxon>Rhabditida</taxon>
        <taxon>Tylenchina</taxon>
        <taxon>Panagrolaimomorpha</taxon>
        <taxon>Strongyloidoidea</taxon>
        <taxon>Alloionematidae</taxon>
        <taxon>Rhabditophanes</taxon>
    </lineage>
</organism>
<evidence type="ECO:0000313" key="2">
    <source>
        <dbReference type="WBParaSite" id="RSKR_0000652600.1"/>
    </source>
</evidence>
<evidence type="ECO:0000313" key="1">
    <source>
        <dbReference type="Proteomes" id="UP000095286"/>
    </source>
</evidence>
<sequence>MKHQIADYDYSSSCGRSVSYSSGLTSELSSYLFSDHESEASSVAPKIVPYRHNNRYLPASPEYSIYDHVKVPAKRRYDEKQYYIDTLPVKRPRIPAKATVEPPLCNGCQSKYREKPCTKVLSGIDLNNTYVNFAPKQFKPEIPVLKPLPPVPPKPLKYKQILPYLYSGKENDNSSNSRQKSADYVNHQMKYKSPYSGESFVLFKDTSSEDSVSPDECYGSDSYSDFNDDETNFMNITEKICDDLDLKRQTTAEISNVKDKEPQIYSMMVIRILSFAREKRSKKVSKAQLAVEDLLRIPHVVYLNCYSDDKSWERNTIIFGNQITEHLAVIKRRSQDEFETKAKKLYKILRDVKEKSFVKTAISKISTQIRKLF</sequence>
<accession>A0AC35U152</accession>
<proteinExistence type="predicted"/>
<protein>
    <submittedName>
        <fullName evidence="2">Uncharacterized protein</fullName>
    </submittedName>
</protein>
<dbReference type="WBParaSite" id="RSKR_0000652600.1">
    <property type="protein sequence ID" value="RSKR_0000652600.1"/>
    <property type="gene ID" value="RSKR_0000652600"/>
</dbReference>
<reference evidence="2" key="1">
    <citation type="submission" date="2016-11" db="UniProtKB">
        <authorList>
            <consortium name="WormBaseParasite"/>
        </authorList>
    </citation>
    <scope>IDENTIFICATION</scope>
    <source>
        <strain evidence="2">KR3021</strain>
    </source>
</reference>